<evidence type="ECO:0000256" key="1">
    <source>
        <dbReference type="SAM" id="Phobius"/>
    </source>
</evidence>
<dbReference type="Proteomes" id="UP001208690">
    <property type="component" value="Unassembled WGS sequence"/>
</dbReference>
<evidence type="ECO:0000313" key="3">
    <source>
        <dbReference type="EMBL" id="MCV3273288.1"/>
    </source>
</evidence>
<keyword evidence="1" id="KW-0812">Transmembrane</keyword>
<reference evidence="3 4" key="1">
    <citation type="submission" date="2022-04" db="EMBL/GenBank/DDBJ databases">
        <title>Roseobacter sp. WL0113 is a bacterium isolated from neritic sediment.</title>
        <authorList>
            <person name="Wang L."/>
            <person name="He W."/>
            <person name="Zhang D.-F."/>
        </authorList>
    </citation>
    <scope>NUCLEOTIDE SEQUENCE [LARGE SCALE GENOMIC DNA]</scope>
    <source>
        <strain evidence="3 4">WL0113</strain>
    </source>
</reference>
<name>A0ABT3BI84_9RHOB</name>
<comment type="caution">
    <text evidence="3">The sequence shown here is derived from an EMBL/GenBank/DDBJ whole genome shotgun (WGS) entry which is preliminary data.</text>
</comment>
<proteinExistence type="predicted"/>
<dbReference type="Pfam" id="PF07885">
    <property type="entry name" value="Ion_trans_2"/>
    <property type="match status" value="1"/>
</dbReference>
<evidence type="ECO:0000313" key="4">
    <source>
        <dbReference type="Proteomes" id="UP001208690"/>
    </source>
</evidence>
<dbReference type="SUPFAM" id="SSF81324">
    <property type="entry name" value="Voltage-gated potassium channels"/>
    <property type="match status" value="1"/>
</dbReference>
<sequence>MLQSMLLAALLILACTAIHYGALRFATRIVDPAAHPRRCLFISVSLITAAHIIEAAIYASAFWVAVHQIDIGSLQLAQDPTANLYPMDYFYFALVNLTTLGRGDLQPSGHLRFLTGISAFHGFLLITASGGYLLQVMSGKNPFRK</sequence>
<feature type="domain" description="Potassium channel" evidence="2">
    <location>
        <begin position="66"/>
        <end position="137"/>
    </location>
</feature>
<protein>
    <submittedName>
        <fullName evidence="3">Ion channel</fullName>
    </submittedName>
</protein>
<organism evidence="3 4">
    <name type="scientific">Roseobacter sinensis</name>
    <dbReference type="NCBI Taxonomy" id="2931391"/>
    <lineage>
        <taxon>Bacteria</taxon>
        <taxon>Pseudomonadati</taxon>
        <taxon>Pseudomonadota</taxon>
        <taxon>Alphaproteobacteria</taxon>
        <taxon>Rhodobacterales</taxon>
        <taxon>Roseobacteraceae</taxon>
        <taxon>Roseobacter</taxon>
    </lineage>
</organism>
<keyword evidence="1" id="KW-1133">Transmembrane helix</keyword>
<gene>
    <name evidence="3" type="ORF">MUB52_17790</name>
</gene>
<dbReference type="EMBL" id="JALIEB010000013">
    <property type="protein sequence ID" value="MCV3273288.1"/>
    <property type="molecule type" value="Genomic_DNA"/>
</dbReference>
<feature type="transmembrane region" description="Helical" evidence="1">
    <location>
        <begin position="6"/>
        <end position="27"/>
    </location>
</feature>
<feature type="transmembrane region" description="Helical" evidence="1">
    <location>
        <begin position="113"/>
        <end position="134"/>
    </location>
</feature>
<keyword evidence="1" id="KW-0472">Membrane</keyword>
<accession>A0ABT3BI84</accession>
<evidence type="ECO:0000259" key="2">
    <source>
        <dbReference type="Pfam" id="PF07885"/>
    </source>
</evidence>
<keyword evidence="4" id="KW-1185">Reference proteome</keyword>
<dbReference type="RefSeq" id="WP_220800849.1">
    <property type="nucleotide sequence ID" value="NZ_JALIEB010000013.1"/>
</dbReference>
<dbReference type="Gene3D" id="1.10.287.70">
    <property type="match status" value="1"/>
</dbReference>
<feature type="transmembrane region" description="Helical" evidence="1">
    <location>
        <begin position="39"/>
        <end position="64"/>
    </location>
</feature>
<dbReference type="InterPro" id="IPR013099">
    <property type="entry name" value="K_chnl_dom"/>
</dbReference>